<comment type="caution">
    <text evidence="3">The sequence shown here is derived from an EMBL/GenBank/DDBJ whole genome shotgun (WGS) entry which is preliminary data.</text>
</comment>
<proteinExistence type="predicted"/>
<accession>A0A9P0QSV3</accession>
<dbReference type="Pfam" id="PF01112">
    <property type="entry name" value="Asparaginase_2"/>
    <property type="match status" value="1"/>
</dbReference>
<feature type="active site" description="Nucleophile" evidence="1">
    <location>
        <position position="166"/>
    </location>
</feature>
<evidence type="ECO:0000313" key="3">
    <source>
        <dbReference type="EMBL" id="CAH2354977.1"/>
    </source>
</evidence>
<organism evidence="3 4">
    <name type="scientific">[Candida] railenensis</name>
    <dbReference type="NCBI Taxonomy" id="45579"/>
    <lineage>
        <taxon>Eukaryota</taxon>
        <taxon>Fungi</taxon>
        <taxon>Dikarya</taxon>
        <taxon>Ascomycota</taxon>
        <taxon>Saccharomycotina</taxon>
        <taxon>Pichiomycetes</taxon>
        <taxon>Debaryomycetaceae</taxon>
        <taxon>Kurtzmaniella</taxon>
    </lineage>
</organism>
<dbReference type="GO" id="GO:0005737">
    <property type="term" value="C:cytoplasm"/>
    <property type="evidence" value="ECO:0007669"/>
    <property type="project" value="TreeGrafter"/>
</dbReference>
<dbReference type="EMBL" id="CAKXYY010000020">
    <property type="protein sequence ID" value="CAH2354977.1"/>
    <property type="molecule type" value="Genomic_DNA"/>
</dbReference>
<evidence type="ECO:0000256" key="1">
    <source>
        <dbReference type="PIRSR" id="PIRSR600246-1"/>
    </source>
</evidence>
<dbReference type="InterPro" id="IPR037464">
    <property type="entry name" value="Taspase1"/>
</dbReference>
<dbReference type="AlphaFoldDB" id="A0A9P0QSV3"/>
<dbReference type="PANTHER" id="PTHR10188:SF8">
    <property type="entry name" value="THREONINE ASPARTASE 1"/>
    <property type="match status" value="1"/>
</dbReference>
<dbReference type="SUPFAM" id="SSF56235">
    <property type="entry name" value="N-terminal nucleophile aminohydrolases (Ntn hydrolases)"/>
    <property type="match status" value="1"/>
</dbReference>
<name>A0A9P0QSV3_9ASCO</name>
<dbReference type="InterPro" id="IPR000246">
    <property type="entry name" value="Peptidase_T2"/>
</dbReference>
<evidence type="ECO:0000313" key="4">
    <source>
        <dbReference type="Proteomes" id="UP000837801"/>
    </source>
</evidence>
<protein>
    <recommendedName>
        <fullName evidence="5">Asparaginase</fullName>
    </recommendedName>
</protein>
<feature type="site" description="Cleavage; by autolysis" evidence="2">
    <location>
        <begin position="165"/>
        <end position="166"/>
    </location>
</feature>
<dbReference type="OrthoDB" id="77601at2759"/>
<dbReference type="CDD" id="cd04514">
    <property type="entry name" value="Taspase1_like"/>
    <property type="match status" value="1"/>
</dbReference>
<reference evidence="3" key="1">
    <citation type="submission" date="2022-03" db="EMBL/GenBank/DDBJ databases">
        <authorList>
            <person name="Legras J.-L."/>
            <person name="Devillers H."/>
            <person name="Grondin C."/>
        </authorList>
    </citation>
    <scope>NUCLEOTIDE SEQUENCE</scope>
    <source>
        <strain evidence="3">CLIB 1423</strain>
    </source>
</reference>
<dbReference type="Gene3D" id="3.60.20.30">
    <property type="entry name" value="(Glycosyl)asparaginase"/>
    <property type="match status" value="1"/>
</dbReference>
<dbReference type="GO" id="GO:0004298">
    <property type="term" value="F:threonine-type endopeptidase activity"/>
    <property type="evidence" value="ECO:0007669"/>
    <property type="project" value="InterPro"/>
</dbReference>
<evidence type="ECO:0000256" key="2">
    <source>
        <dbReference type="PIRSR" id="PIRSR600246-3"/>
    </source>
</evidence>
<sequence length="335" mass="36825">MKGVLIVHVGAGNHSLANRTKYKKLIGKALRAENLVDASKVLEGSSLTNTGYGSSLNIDGQVECDASFIRTRNGAIADVGSMYNIRQRYPISETVRAFEALQESYRENAMGLTMPIMIDHNRVMEFYNKDKEEEVLPDLISPKNLDLYSRYKSNVPLKQLESVTDTIGVIYTTEEGSEVASSSGGNFFKVPGRIGCAAVLGASIAQRSVVLSDSSYTISCMCSGNGEDIMLMNLARYIIDSLSCKIESSDDLSQDMVDAIEQEGRNVPLHSNSKTIYIGSICSILNIQSQRTTILYCHSTESFFFGFRSDSCGPEVILSTLETEPGKFCRGEFRI</sequence>
<gene>
    <name evidence="3" type="ORF">CLIB1423_20S01244</name>
</gene>
<keyword evidence="4" id="KW-1185">Reference proteome</keyword>
<dbReference type="InterPro" id="IPR029055">
    <property type="entry name" value="Ntn_hydrolases_N"/>
</dbReference>
<dbReference type="PANTHER" id="PTHR10188">
    <property type="entry name" value="L-ASPARAGINASE"/>
    <property type="match status" value="1"/>
</dbReference>
<dbReference type="Proteomes" id="UP000837801">
    <property type="component" value="Unassembled WGS sequence"/>
</dbReference>
<evidence type="ECO:0008006" key="5">
    <source>
        <dbReference type="Google" id="ProtNLM"/>
    </source>
</evidence>
<dbReference type="GO" id="GO:0051604">
    <property type="term" value="P:protein maturation"/>
    <property type="evidence" value="ECO:0007669"/>
    <property type="project" value="TreeGrafter"/>
</dbReference>